<protein>
    <submittedName>
        <fullName evidence="3">Ankyrin repeat protein</fullName>
    </submittedName>
</protein>
<dbReference type="Gene3D" id="1.25.40.20">
    <property type="entry name" value="Ankyrin repeat-containing domain"/>
    <property type="match status" value="2"/>
</dbReference>
<organism evidence="3">
    <name type="scientific">Megavirus baoshan</name>
    <dbReference type="NCBI Taxonomy" id="2496520"/>
    <lineage>
        <taxon>Viruses</taxon>
        <taxon>Varidnaviria</taxon>
        <taxon>Bamfordvirae</taxon>
        <taxon>Nucleocytoviricota</taxon>
        <taxon>Megaviricetes</taxon>
        <taxon>Imitervirales</taxon>
        <taxon>Mimiviridae</taxon>
        <taxon>Megamimivirinae</taxon>
        <taxon>Megavirus</taxon>
        <taxon>Megavirus baoshanense</taxon>
    </lineage>
</organism>
<keyword evidence="1" id="KW-0677">Repeat</keyword>
<sequence>MYYLILSNTNIKNFDLTSDILENNIDKILDYAVQHNVVLNFDINYQYIIEPKYIFKYANYFNFQKVICYIQTINNVVQLSDPELYICDKFIIKEYYQPNNILFYQNNIDNNITNDIKNVLLWCTYTDNTIELAKYLINLARESKIDLYDDFNHKRSYLQMACNNNFIELVKLLLDNNDYFKFNIESIIKSVDNYNNYDILIILINYIKDNNIDIIINYKKYIPQACLSGNLQLIRYFANNAIESGQDINDILDFSLNEAVCCGYLENVKYLISIGASMFNPKYDLIDQAIINDSLEVIKYLISNGYDYYKYSFKYICQAIIYGYLDTLKFFIDLGVDYSCQNNYLLELAIRQRKLDVVGYLYDLGFRYDEKCRHAFIYICGFDAKIVNFILDQHTIDYDTYLQCFDSAIQRGRNDVVELLINTGYVANSIDYTIMISAIMHNNIYLVKLLVEYGFDMSLKNYGVIYFAYNRKYIDIAEFLIGCIDSQINLNFILYEMINDENYEMIPYIIDKPNINIDENIISKMICKLCTKEINSFLEILSISDNISEIIILQTVINLGYIDLLKHLININGDDLEYMEWALILSVKNLDIMKYLLELDKLNINSIAPDMIIYAKIKKCDNSLKYIFLNGFDINLRQYDNLKKHKNSRIVKLYKIKNYRVIFNDSEKSIYLIKN</sequence>
<accession>A0A3Q8U8T6</accession>
<dbReference type="PANTHER" id="PTHR24188">
    <property type="entry name" value="ANKYRIN REPEAT PROTEIN"/>
    <property type="match status" value="1"/>
</dbReference>
<dbReference type="Pfam" id="PF12796">
    <property type="entry name" value="Ank_2"/>
    <property type="match status" value="1"/>
</dbReference>
<keyword evidence="2" id="KW-0040">ANK repeat</keyword>
<proteinExistence type="predicted"/>
<dbReference type="InterPro" id="IPR002110">
    <property type="entry name" value="Ankyrin_rpt"/>
</dbReference>
<evidence type="ECO:0000256" key="1">
    <source>
        <dbReference type="ARBA" id="ARBA00022737"/>
    </source>
</evidence>
<dbReference type="SMART" id="SM00248">
    <property type="entry name" value="ANK"/>
    <property type="match status" value="10"/>
</dbReference>
<dbReference type="InterPro" id="IPR036770">
    <property type="entry name" value="Ankyrin_rpt-contain_sf"/>
</dbReference>
<dbReference type="PANTHER" id="PTHR24188:SF29">
    <property type="entry name" value="GH09064P"/>
    <property type="match status" value="1"/>
</dbReference>
<evidence type="ECO:0000256" key="2">
    <source>
        <dbReference type="ARBA" id="ARBA00023043"/>
    </source>
</evidence>
<gene>
    <name evidence="3" type="ORF">Mb0271</name>
</gene>
<dbReference type="SUPFAM" id="SSF48403">
    <property type="entry name" value="Ankyrin repeat"/>
    <property type="match status" value="1"/>
</dbReference>
<reference evidence="3" key="1">
    <citation type="submission" date="2018-03" db="EMBL/GenBank/DDBJ databases">
        <title>Draft genome sequences of Megaviruse, new member of the family Mimiviridae isolated from water in Shanghai, China.</title>
        <authorList>
            <person name="Xia Y."/>
        </authorList>
    </citation>
    <scope>NUCLEOTIDE SEQUENCE</scope>
    <source>
        <strain evidence="3">SH</strain>
    </source>
</reference>
<dbReference type="EMBL" id="MH046811">
    <property type="protein sequence ID" value="AZL89913.1"/>
    <property type="molecule type" value="Genomic_DNA"/>
</dbReference>
<name>A0A3Q8U8T6_9VIRU</name>
<evidence type="ECO:0000313" key="3">
    <source>
        <dbReference type="EMBL" id="AZL89913.1"/>
    </source>
</evidence>